<dbReference type="InterPro" id="IPR025706">
    <property type="entry name" value="Endoa_GalNAc"/>
</dbReference>
<gene>
    <name evidence="10" type="ORF">M3P09_02820</name>
</gene>
<evidence type="ECO:0000259" key="6">
    <source>
        <dbReference type="Pfam" id="PF17451"/>
    </source>
</evidence>
<dbReference type="Proteomes" id="UP001165381">
    <property type="component" value="Unassembled WGS sequence"/>
</dbReference>
<dbReference type="Gene3D" id="2.60.120.260">
    <property type="entry name" value="Galactose-binding domain-like"/>
    <property type="match status" value="2"/>
</dbReference>
<protein>
    <submittedName>
        <fullName evidence="10">Endo-alpha-N-acetylgalactosaminidase family protein</fullName>
    </submittedName>
</protein>
<feature type="domain" description="Galactose mutarotase-like fold" evidence="8">
    <location>
        <begin position="25"/>
        <end position="256"/>
    </location>
</feature>
<evidence type="ECO:0000256" key="4">
    <source>
        <dbReference type="SAM" id="SignalP"/>
    </source>
</evidence>
<evidence type="ECO:0000256" key="2">
    <source>
        <dbReference type="ARBA" id="ARBA00011245"/>
    </source>
</evidence>
<keyword evidence="3" id="KW-0106">Calcium</keyword>
<comment type="caution">
    <text evidence="10">The sequence shown here is derived from an EMBL/GenBank/DDBJ whole genome shotgun (WGS) entry which is preliminary data.</text>
</comment>
<evidence type="ECO:0000313" key="11">
    <source>
        <dbReference type="Proteomes" id="UP001165381"/>
    </source>
</evidence>
<feature type="domain" description="Endo-alpha-N-acetylgalactosaminidase" evidence="9">
    <location>
        <begin position="675"/>
        <end position="805"/>
    </location>
</feature>
<dbReference type="InterPro" id="IPR035364">
    <property type="entry name" value="Beta_sandwich_GH101"/>
</dbReference>
<evidence type="ECO:0000256" key="3">
    <source>
        <dbReference type="ARBA" id="ARBA00022837"/>
    </source>
</evidence>
<evidence type="ECO:0000259" key="7">
    <source>
        <dbReference type="Pfam" id="PF17974"/>
    </source>
</evidence>
<feature type="domain" description="Glycosyl hydrolase 101 beta-sandwich" evidence="6">
    <location>
        <begin position="535"/>
        <end position="630"/>
    </location>
</feature>
<dbReference type="EMBL" id="JAMFLZ010000001">
    <property type="protein sequence ID" value="MCL6293909.1"/>
    <property type="molecule type" value="Genomic_DNA"/>
</dbReference>
<dbReference type="InterPro" id="IPR014718">
    <property type="entry name" value="GH-type_carb-bd"/>
</dbReference>
<dbReference type="InterPro" id="IPR013780">
    <property type="entry name" value="Glyco_hydro_b"/>
</dbReference>
<dbReference type="CDD" id="cd14244">
    <property type="entry name" value="GH_101_like"/>
    <property type="match status" value="1"/>
</dbReference>
<dbReference type="Pfam" id="PF18080">
    <property type="entry name" value="Gal_mutarotas_3"/>
    <property type="match status" value="1"/>
</dbReference>
<organism evidence="10 11">
    <name type="scientific">Jejuia spongiicola</name>
    <dbReference type="NCBI Taxonomy" id="2942207"/>
    <lineage>
        <taxon>Bacteria</taxon>
        <taxon>Pseudomonadati</taxon>
        <taxon>Bacteroidota</taxon>
        <taxon>Flavobacteriia</taxon>
        <taxon>Flavobacteriales</taxon>
        <taxon>Flavobacteriaceae</taxon>
        <taxon>Jejuia</taxon>
    </lineage>
</organism>
<feature type="domain" description="Endo-alpha-N-acetylgalactosaminidase" evidence="7">
    <location>
        <begin position="810"/>
        <end position="966"/>
    </location>
</feature>
<dbReference type="Gene3D" id="3.20.20.80">
    <property type="entry name" value="Glycosidases"/>
    <property type="match status" value="1"/>
</dbReference>
<dbReference type="InterPro" id="IPR049314">
    <property type="entry name" value="GH101_dom-5"/>
</dbReference>
<dbReference type="InterPro" id="IPR040633">
    <property type="entry name" value="Gal_mutarotas_3"/>
</dbReference>
<dbReference type="Pfam" id="PF12905">
    <property type="entry name" value="Glyco_hydro_101"/>
    <property type="match status" value="1"/>
</dbReference>
<evidence type="ECO:0000259" key="5">
    <source>
        <dbReference type="Pfam" id="PF12905"/>
    </source>
</evidence>
<dbReference type="Pfam" id="PF21466">
    <property type="entry name" value="GH101_dom-5"/>
    <property type="match status" value="1"/>
</dbReference>
<dbReference type="InterPro" id="IPR040502">
    <property type="entry name" value="GH101_dom-6"/>
</dbReference>
<evidence type="ECO:0000256" key="1">
    <source>
        <dbReference type="ARBA" id="ARBA00001913"/>
    </source>
</evidence>
<accession>A0ABT0QA98</accession>
<dbReference type="Pfam" id="PF17974">
    <property type="entry name" value="GalBD_like"/>
    <property type="match status" value="1"/>
</dbReference>
<feature type="chain" id="PRO_5046349091" evidence="4">
    <location>
        <begin position="20"/>
        <end position="981"/>
    </location>
</feature>
<keyword evidence="11" id="KW-1185">Reference proteome</keyword>
<reference evidence="10" key="1">
    <citation type="submission" date="2022-05" db="EMBL/GenBank/DDBJ databases">
        <authorList>
            <person name="Park J.-S."/>
        </authorList>
    </citation>
    <scope>NUCLEOTIDE SEQUENCE</scope>
    <source>
        <strain evidence="10">2012CJ34-3</strain>
    </source>
</reference>
<sequence>MKPLYLLILSCFISFYTTAQEVATLNSDYLSVSIDKGFPRIIGYKWKANNANLFGNESTLNIIKLNHKEFIPKVKSEVKNDAIYFSLNIDEIDLQIDLHIKVVKNTVILKFDNVTEKGTFKLHTIEIPNHNLLSIKSSEKDAQFSGSKMYTAIKGNGDTFQKLTRKTPTDSVAKGYLYTIVNNNKLAAALWTNAVEEKTDNNRIKKQTVKQGSKIVTSIWSGSWIYRANQATIPSPLPEAKIVITNDVNNDSKIDWQDGAIAYRDILNTPIGSEKIPNMVVQRIPMNFSSQATNPFTKSLEETKRIYLNTDGLGQYVILKGYGSEGHDSKHPDYGDIGHRQGGAEEMNILCNAAKKYNASIGVHINGTESYPEANAFNEILIDKTKRGWNWLDQSYYMDKRYDGVSGNRLRRLKSLKDQVPELDFLYVDVWYAKGSWDSRELGREIHSLGLYYTTEFPQDHEYDAVWNHWAVDYKYGGTSIKGYNSKIVRFIRNHQKDTWIAKHPLLGGAEMVDFEGWQGRINFDDCIGITFDVNLPTKYLQHFPILKWEDQSITFKNNVIVSDVLGYRTITKDGKIIYNKNSYLLPWSPESEEKLYHWNSNKGETTWQLPNSWHDITSVFFYELSDLGRINEQEIKVKNSNVTLSAKAKTPYIIYKKKQKNEDVIWSEGALVKNNAFNSGDLTNWTVDGDNAIIKRNYNGQYELHIEGGNEASVSQTLKRLPKGHYYASVYINSKNRKAILGVKHERGNDFNYTKNSLWENFIAADSKHGSKMQRMYVHFDVKEYHEDVELYLKAEKGNSAVVFDNIRVKQIQHTMKPDSIYFKEDFEHVPSGIYPFVKGPAGGANDPRIHLAELHSPFTQKGWNNKKVDDVISGKWSLKIHENVEGLVVQTIPQNLRFEANKKYKVSFNYQAEAKDYSFVIGDNTEILTEHIISPQFETQKYVVTFTGAASGNSWFGFIKNNKNESDLIVDDIEIIELK</sequence>
<dbReference type="RefSeq" id="WP_249971940.1">
    <property type="nucleotide sequence ID" value="NZ_JAMFLZ010000001.1"/>
</dbReference>
<dbReference type="Gene3D" id="2.70.98.10">
    <property type="match status" value="1"/>
</dbReference>
<feature type="signal peptide" evidence="4">
    <location>
        <begin position="1"/>
        <end position="19"/>
    </location>
</feature>
<comment type="subunit">
    <text evidence="2">Monomer.</text>
</comment>
<evidence type="ECO:0000313" key="10">
    <source>
        <dbReference type="EMBL" id="MCL6293909.1"/>
    </source>
</evidence>
<comment type="cofactor">
    <cofactor evidence="1">
        <name>Ca(2+)</name>
        <dbReference type="ChEBI" id="CHEBI:29108"/>
    </cofactor>
</comment>
<feature type="domain" description="Endo-alpha-N-acetylgalactosaminidase" evidence="5">
    <location>
        <begin position="257"/>
        <end position="525"/>
    </location>
</feature>
<evidence type="ECO:0000259" key="9">
    <source>
        <dbReference type="Pfam" id="PF21466"/>
    </source>
</evidence>
<proteinExistence type="predicted"/>
<dbReference type="Pfam" id="PF17451">
    <property type="entry name" value="Glyco_hyd_101C"/>
    <property type="match status" value="1"/>
</dbReference>
<name>A0ABT0QA98_9FLAO</name>
<evidence type="ECO:0000259" key="8">
    <source>
        <dbReference type="Pfam" id="PF18080"/>
    </source>
</evidence>
<dbReference type="Gene3D" id="2.60.40.1180">
    <property type="entry name" value="Golgi alpha-mannosidase II"/>
    <property type="match status" value="1"/>
</dbReference>
<keyword evidence="4" id="KW-0732">Signal</keyword>